<dbReference type="InterPro" id="IPR015421">
    <property type="entry name" value="PyrdxlP-dep_Trfase_major"/>
</dbReference>
<dbReference type="AlphaFoldDB" id="A0A0C2S5N3"/>
<evidence type="ECO:0000256" key="7">
    <source>
        <dbReference type="PIRSR" id="PIRSR000390-2"/>
    </source>
</evidence>
<accession>A0A0C2S5N3</accession>
<name>A0A0C2S5N3_9BACL</name>
<dbReference type="Gene3D" id="3.40.640.10">
    <property type="entry name" value="Type I PLP-dependent aspartate aminotransferase-like (Major domain)"/>
    <property type="match status" value="1"/>
</dbReference>
<dbReference type="Gene3D" id="3.90.1150.10">
    <property type="entry name" value="Aspartate Aminotransferase, domain 1"/>
    <property type="match status" value="1"/>
</dbReference>
<dbReference type="Proteomes" id="UP000031938">
    <property type="component" value="Unassembled WGS sequence"/>
</dbReference>
<sequence length="388" mass="42870">MTSRIYLSAPHMSGEEQRYIKEAFESNWIAPLGPNVDAFEKELSAYAGVNEAIAVSSGTAAIHLALSLLDVKKGDKVFCSTLTFVASASPIIYQGAEPVFIDSEPQTWNMSPGALERALQEAKLEGNLPKAIIVVNLYGQSAKMDEIVALCNLYNIPMIEDAAESLGSTYKEKASGTFGRFGIYSFNGNKIITTSGGGMLISNDAVAIQRARFLAAQARDPAPHYQHSKLGYNYRLSNILAGVGRAQLMVLQDRVERRRVIFKRYYEELAQMPGVTFMPELENTRTNRWLTAFTLNEETAGVTVKELLDVLNENNIEARPVWKPLHLQPLFMEAAYYPHGKNEHIAEQLFHTGICLPSGSNMTEDEQTRVIHCLKGAFSGVIDKEGIG</sequence>
<dbReference type="OrthoDB" id="9810913at2"/>
<evidence type="ECO:0000256" key="6">
    <source>
        <dbReference type="PIRSR" id="PIRSR000390-1"/>
    </source>
</evidence>
<comment type="caution">
    <text evidence="9">The sequence shown here is derived from an EMBL/GenBank/DDBJ whole genome shotgun (WGS) entry which is preliminary data.</text>
</comment>
<evidence type="ECO:0000256" key="5">
    <source>
        <dbReference type="ARBA" id="ARBA00037999"/>
    </source>
</evidence>
<keyword evidence="10" id="KW-1185">Reference proteome</keyword>
<evidence type="ECO:0000256" key="4">
    <source>
        <dbReference type="ARBA" id="ARBA00022898"/>
    </source>
</evidence>
<organism evidence="9 10">
    <name type="scientific">Jeotgalibacillus soli</name>
    <dbReference type="NCBI Taxonomy" id="889306"/>
    <lineage>
        <taxon>Bacteria</taxon>
        <taxon>Bacillati</taxon>
        <taxon>Bacillota</taxon>
        <taxon>Bacilli</taxon>
        <taxon>Bacillales</taxon>
        <taxon>Caryophanaceae</taxon>
        <taxon>Jeotgalibacillus</taxon>
    </lineage>
</organism>
<dbReference type="GO" id="GO:0030170">
    <property type="term" value="F:pyridoxal phosphate binding"/>
    <property type="evidence" value="ECO:0007669"/>
    <property type="project" value="TreeGrafter"/>
</dbReference>
<dbReference type="InterPro" id="IPR015424">
    <property type="entry name" value="PyrdxlP-dep_Trfase"/>
</dbReference>
<dbReference type="InterPro" id="IPR000653">
    <property type="entry name" value="DegT/StrS_aminotransferase"/>
</dbReference>
<reference evidence="9 10" key="1">
    <citation type="submission" date="2015-01" db="EMBL/GenBank/DDBJ databases">
        <title>Genome sequencing of Jeotgalibacillus soli.</title>
        <authorList>
            <person name="Goh K.M."/>
            <person name="Chan K.-G."/>
            <person name="Yaakop A.S."/>
            <person name="Ee R."/>
            <person name="Gan H.M."/>
            <person name="Chan C.S."/>
        </authorList>
    </citation>
    <scope>NUCLEOTIDE SEQUENCE [LARGE SCALE GENOMIC DNA]</scope>
    <source>
        <strain evidence="9 10">P9</strain>
    </source>
</reference>
<evidence type="ECO:0000256" key="8">
    <source>
        <dbReference type="RuleBase" id="RU004508"/>
    </source>
</evidence>
<comment type="cofactor">
    <cofactor evidence="1">
        <name>pyridoxal 5'-phosphate</name>
        <dbReference type="ChEBI" id="CHEBI:597326"/>
    </cofactor>
</comment>
<keyword evidence="3 9" id="KW-0808">Transferase</keyword>
<gene>
    <name evidence="9" type="ORF">KP78_08220</name>
</gene>
<evidence type="ECO:0000313" key="10">
    <source>
        <dbReference type="Proteomes" id="UP000031938"/>
    </source>
</evidence>
<dbReference type="Pfam" id="PF01041">
    <property type="entry name" value="DegT_DnrJ_EryC1"/>
    <property type="match status" value="1"/>
</dbReference>
<dbReference type="EMBL" id="JXRP01000009">
    <property type="protein sequence ID" value="KIL49354.1"/>
    <property type="molecule type" value="Genomic_DNA"/>
</dbReference>
<comment type="similarity">
    <text evidence="5 8">Belongs to the DegT/DnrJ/EryC1 family.</text>
</comment>
<keyword evidence="2 9" id="KW-0032">Aminotransferase</keyword>
<evidence type="ECO:0000256" key="2">
    <source>
        <dbReference type="ARBA" id="ARBA00022576"/>
    </source>
</evidence>
<evidence type="ECO:0000313" key="9">
    <source>
        <dbReference type="EMBL" id="KIL49354.1"/>
    </source>
</evidence>
<dbReference type="FunFam" id="3.40.640.10:FF:000090">
    <property type="entry name" value="Pyridoxal phosphate-dependent aminotransferase"/>
    <property type="match status" value="1"/>
</dbReference>
<dbReference type="InterPro" id="IPR015422">
    <property type="entry name" value="PyrdxlP-dep_Trfase_small"/>
</dbReference>
<evidence type="ECO:0000256" key="1">
    <source>
        <dbReference type="ARBA" id="ARBA00001933"/>
    </source>
</evidence>
<dbReference type="GO" id="GO:0008483">
    <property type="term" value="F:transaminase activity"/>
    <property type="evidence" value="ECO:0007669"/>
    <property type="project" value="UniProtKB-KW"/>
</dbReference>
<dbReference type="PIRSF" id="PIRSF000390">
    <property type="entry name" value="PLP_StrS"/>
    <property type="match status" value="1"/>
</dbReference>
<dbReference type="CDD" id="cd00616">
    <property type="entry name" value="AHBA_syn"/>
    <property type="match status" value="1"/>
</dbReference>
<dbReference type="STRING" id="889306.KP78_08220"/>
<feature type="active site" description="Proton acceptor" evidence="6">
    <location>
        <position position="190"/>
    </location>
</feature>
<dbReference type="PATRIC" id="fig|889306.3.peg.825"/>
<proteinExistence type="inferred from homology"/>
<protein>
    <submittedName>
        <fullName evidence="9">DegT/DnrJ/EryC1/StrS aminotransferase</fullName>
    </submittedName>
</protein>
<evidence type="ECO:0000256" key="3">
    <source>
        <dbReference type="ARBA" id="ARBA00022679"/>
    </source>
</evidence>
<dbReference type="RefSeq" id="WP_041086478.1">
    <property type="nucleotide sequence ID" value="NZ_JXRP01000009.1"/>
</dbReference>
<dbReference type="GO" id="GO:0000271">
    <property type="term" value="P:polysaccharide biosynthetic process"/>
    <property type="evidence" value="ECO:0007669"/>
    <property type="project" value="TreeGrafter"/>
</dbReference>
<dbReference type="SUPFAM" id="SSF53383">
    <property type="entry name" value="PLP-dependent transferases"/>
    <property type="match status" value="1"/>
</dbReference>
<dbReference type="PANTHER" id="PTHR30244:SF34">
    <property type="entry name" value="DTDP-4-AMINO-4,6-DIDEOXYGALACTOSE TRANSAMINASE"/>
    <property type="match status" value="1"/>
</dbReference>
<dbReference type="PANTHER" id="PTHR30244">
    <property type="entry name" value="TRANSAMINASE"/>
    <property type="match status" value="1"/>
</dbReference>
<feature type="modified residue" description="N6-(pyridoxal phosphate)lysine" evidence="7">
    <location>
        <position position="190"/>
    </location>
</feature>
<keyword evidence="4 7" id="KW-0663">Pyridoxal phosphate</keyword>